<dbReference type="Gene3D" id="3.40.50.150">
    <property type="entry name" value="Vaccinia Virus protein VP39"/>
    <property type="match status" value="1"/>
</dbReference>
<dbReference type="EMBL" id="CP009170">
    <property type="protein sequence ID" value="AIS52779.1"/>
    <property type="molecule type" value="Genomic_DNA"/>
</dbReference>
<keyword evidence="3" id="KW-1185">Reference proteome</keyword>
<gene>
    <name evidence="2" type="primary">trmK</name>
    <name evidence="2" type="ORF">TKV_c16230</name>
</gene>
<name>A0A097ASJ3_THEKI</name>
<dbReference type="KEGG" id="tki:TKV_c16230"/>
<dbReference type="eggNOG" id="COG2384">
    <property type="taxonomic scope" value="Bacteria"/>
</dbReference>
<dbReference type="Pfam" id="PF04816">
    <property type="entry name" value="TrmK"/>
    <property type="match status" value="1"/>
</dbReference>
<dbReference type="SUPFAM" id="SSF53335">
    <property type="entry name" value="S-adenosyl-L-methionine-dependent methyltransferases"/>
    <property type="match status" value="1"/>
</dbReference>
<dbReference type="HOGENOM" id="CLU_071037_1_0_9"/>
<evidence type="ECO:0000313" key="3">
    <source>
        <dbReference type="Proteomes" id="UP000029669"/>
    </source>
</evidence>
<keyword evidence="1" id="KW-0175">Coiled coil</keyword>
<dbReference type="STRING" id="2325.TKV_c16230"/>
<sequence>MKLTERLKKIVEYIPYGTKVADIGTDHGFIPVYLIENNIASYVIASDLKSGSLNKAIEEIKKRGLQGFIDTRLGNGLSVLKPHEVEVVVIAGMGGILISQILEESKEIAKTIQRFILQPMRDSDYLRKYLVENGYKIYDEDLVKEKQKYYEILVAEHGRQNIKNDIYYDIGQKLIEKNHPLLKDFVQYKIDKIQRIINKLPKEKKKYNQLKEKLEKFEVLRDGLKMSNNSFYDG</sequence>
<organism evidence="2 3">
    <name type="scientific">Thermoanaerobacter kivui</name>
    <name type="common">Acetogenium kivui</name>
    <dbReference type="NCBI Taxonomy" id="2325"/>
    <lineage>
        <taxon>Bacteria</taxon>
        <taxon>Bacillati</taxon>
        <taxon>Bacillota</taxon>
        <taxon>Clostridia</taxon>
        <taxon>Thermoanaerobacterales</taxon>
        <taxon>Thermoanaerobacteraceae</taxon>
        <taxon>Thermoanaerobacter</taxon>
    </lineage>
</organism>
<dbReference type="GO" id="GO:0032259">
    <property type="term" value="P:methylation"/>
    <property type="evidence" value="ECO:0007669"/>
    <property type="project" value="UniProtKB-KW"/>
</dbReference>
<accession>A0A097ASJ3</accession>
<dbReference type="GO" id="GO:0160105">
    <property type="term" value="F:tRNA (adenine(22)-N1)-methyltransferase activity"/>
    <property type="evidence" value="ECO:0007669"/>
    <property type="project" value="UniProtKB-EC"/>
</dbReference>
<dbReference type="OrthoDB" id="5881184at2"/>
<dbReference type="InterPro" id="IPR029063">
    <property type="entry name" value="SAM-dependent_MTases_sf"/>
</dbReference>
<evidence type="ECO:0000256" key="1">
    <source>
        <dbReference type="SAM" id="Coils"/>
    </source>
</evidence>
<dbReference type="PANTHER" id="PTHR38451">
    <property type="entry name" value="TRNA (ADENINE(22)-N(1))-METHYLTRANSFERASE"/>
    <property type="match status" value="1"/>
</dbReference>
<dbReference type="InterPro" id="IPR006901">
    <property type="entry name" value="TrmK"/>
</dbReference>
<dbReference type="PANTHER" id="PTHR38451:SF1">
    <property type="entry name" value="TRNA (ADENINE(22)-N(1))-METHYLTRANSFERASE"/>
    <property type="match status" value="1"/>
</dbReference>
<feature type="coiled-coil region" evidence="1">
    <location>
        <begin position="193"/>
        <end position="227"/>
    </location>
</feature>
<protein>
    <submittedName>
        <fullName evidence="2">tRNA (Adenine(22)-N(1))-methyltransferase TrmK</fullName>
        <ecNumber evidence="2">2.1.1.217</ecNumber>
    </submittedName>
</protein>
<keyword evidence="2" id="KW-0808">Transferase</keyword>
<dbReference type="AlphaFoldDB" id="A0A097ASJ3"/>
<reference evidence="3" key="1">
    <citation type="journal article" date="2015" name="Genome Announc.">
        <title>Whole-Genome Sequences of 80 Environmental and Clinical Isolates of Burkholderia pseudomallei.</title>
        <authorList>
            <person name="Johnson S.L."/>
            <person name="Baker A.L."/>
            <person name="Chain P.S."/>
            <person name="Currie B.J."/>
            <person name="Daligault H.E."/>
            <person name="Davenport K.W."/>
            <person name="Davis C.B."/>
            <person name="Inglis T.J."/>
            <person name="Kaestli M."/>
            <person name="Koren S."/>
            <person name="Mayo M."/>
            <person name="Merritt A.J."/>
            <person name="Price E.P."/>
            <person name="Sarovich D.S."/>
            <person name="Warner J."/>
            <person name="Rosovitz M.J."/>
        </authorList>
    </citation>
    <scope>NUCLEOTIDE SEQUENCE [LARGE SCALE GENOMIC DNA]</scope>
    <source>
        <strain evidence="3">DSM 2030</strain>
    </source>
</reference>
<dbReference type="RefSeq" id="WP_049685476.1">
    <property type="nucleotide sequence ID" value="NZ_CP009170.1"/>
</dbReference>
<dbReference type="EC" id="2.1.1.217" evidence="2"/>
<keyword evidence="2" id="KW-0489">Methyltransferase</keyword>
<proteinExistence type="predicted"/>
<evidence type="ECO:0000313" key="2">
    <source>
        <dbReference type="EMBL" id="AIS52779.1"/>
    </source>
</evidence>
<dbReference type="Proteomes" id="UP000029669">
    <property type="component" value="Chromosome"/>
</dbReference>
<dbReference type="PIRSF" id="PIRSF018637">
    <property type="entry name" value="TrmK"/>
    <property type="match status" value="1"/>
</dbReference>